<evidence type="ECO:0000256" key="1">
    <source>
        <dbReference type="SAM" id="Phobius"/>
    </source>
</evidence>
<organism evidence="2">
    <name type="scientific">hydrocarbon metagenome</name>
    <dbReference type="NCBI Taxonomy" id="938273"/>
    <lineage>
        <taxon>unclassified sequences</taxon>
        <taxon>metagenomes</taxon>
        <taxon>ecological metagenomes</taxon>
    </lineage>
</organism>
<evidence type="ECO:0000313" key="2">
    <source>
        <dbReference type="EMBL" id="KUG19151.1"/>
    </source>
</evidence>
<protein>
    <submittedName>
        <fullName evidence="2">Uncharacterized protein</fullName>
    </submittedName>
</protein>
<dbReference type="AlphaFoldDB" id="A0A0W8FE42"/>
<name>A0A0W8FE42_9ZZZZ</name>
<accession>A0A0W8FE42</accession>
<keyword evidence="1" id="KW-0472">Membrane</keyword>
<proteinExistence type="predicted"/>
<feature type="transmembrane region" description="Helical" evidence="1">
    <location>
        <begin position="6"/>
        <end position="28"/>
    </location>
</feature>
<reference evidence="2" key="1">
    <citation type="journal article" date="2015" name="Proc. Natl. Acad. Sci. U.S.A.">
        <title>Networks of energetic and metabolic interactions define dynamics in microbial communities.</title>
        <authorList>
            <person name="Embree M."/>
            <person name="Liu J.K."/>
            <person name="Al-Bassam M.M."/>
            <person name="Zengler K."/>
        </authorList>
    </citation>
    <scope>NUCLEOTIDE SEQUENCE</scope>
</reference>
<keyword evidence="1" id="KW-1133">Transmembrane helix</keyword>
<sequence>MSAGSLIASVAGIFLMILTAYLLAGGILDTAERVTIAQGDQILQHEMRLRTEITIDRYQYDGNTLHLYVNNTGSESIRDFSGMEVYVTNASGVSHYTHPSGWSIESITPDVVYPGQLDPGETLALSLPYAGGVPAAVRVVTGNGVYDSVYLSVVP</sequence>
<dbReference type="EMBL" id="LNQE01001322">
    <property type="protein sequence ID" value="KUG19151.1"/>
    <property type="molecule type" value="Genomic_DNA"/>
</dbReference>
<keyword evidence="1" id="KW-0812">Transmembrane</keyword>
<comment type="caution">
    <text evidence="2">The sequence shown here is derived from an EMBL/GenBank/DDBJ whole genome shotgun (WGS) entry which is preliminary data.</text>
</comment>
<gene>
    <name evidence="2" type="ORF">ASZ90_011143</name>
</gene>